<dbReference type="PANTHER" id="PTHR11609">
    <property type="entry name" value="PURINE BIOSYNTHESIS PROTEIN 6/7, PUR6/7"/>
    <property type="match status" value="1"/>
</dbReference>
<gene>
    <name evidence="10" type="ORF">IV52_GL000843</name>
</gene>
<dbReference type="PATRIC" id="fig|1122148.6.peg.867"/>
<dbReference type="GO" id="GO:0046872">
    <property type="term" value="F:metal ion binding"/>
    <property type="evidence" value="ECO:0007669"/>
    <property type="project" value="InterPro"/>
</dbReference>
<name>A0A0R2JVC9_9LACO</name>
<feature type="domain" description="ATP-grasp" evidence="9">
    <location>
        <begin position="112"/>
        <end position="299"/>
    </location>
</feature>
<keyword evidence="5 8" id="KW-0067">ATP-binding</keyword>
<evidence type="ECO:0000256" key="6">
    <source>
        <dbReference type="ARBA" id="ARBA00023211"/>
    </source>
</evidence>
<dbReference type="Gene3D" id="3.30.1490.20">
    <property type="entry name" value="ATP-grasp fold, A domain"/>
    <property type="match status" value="1"/>
</dbReference>
<dbReference type="InterPro" id="IPR016185">
    <property type="entry name" value="PreATP-grasp_dom_sf"/>
</dbReference>
<dbReference type="PANTHER" id="PTHR11609:SF5">
    <property type="entry name" value="PHOSPHORIBOSYLAMINOIMIDAZOLE CARBOXYLASE"/>
    <property type="match status" value="1"/>
</dbReference>
<keyword evidence="6" id="KW-0464">Manganese</keyword>
<comment type="caution">
    <text evidence="10">The sequence shown here is derived from an EMBL/GenBank/DDBJ whole genome shotgun (WGS) entry which is preliminary data.</text>
</comment>
<evidence type="ECO:0000313" key="10">
    <source>
        <dbReference type="EMBL" id="KRN78567.1"/>
    </source>
</evidence>
<evidence type="ECO:0000256" key="3">
    <source>
        <dbReference type="ARBA" id="ARBA00022741"/>
    </source>
</evidence>
<comment type="cofactor">
    <cofactor evidence="2">
        <name>Mg(2+)</name>
        <dbReference type="ChEBI" id="CHEBI:18420"/>
    </cofactor>
</comment>
<protein>
    <submittedName>
        <fullName evidence="10">Phosphoribosylaminoimidazole carboxylase, ATPase subunit</fullName>
    </submittedName>
</protein>
<dbReference type="Gene3D" id="3.30.470.20">
    <property type="entry name" value="ATP-grasp fold, B domain"/>
    <property type="match status" value="1"/>
</dbReference>
<dbReference type="Proteomes" id="UP000051565">
    <property type="component" value="Unassembled WGS sequence"/>
</dbReference>
<dbReference type="GO" id="GO:0005829">
    <property type="term" value="C:cytosol"/>
    <property type="evidence" value="ECO:0007669"/>
    <property type="project" value="TreeGrafter"/>
</dbReference>
<evidence type="ECO:0000259" key="9">
    <source>
        <dbReference type="PROSITE" id="PS50975"/>
    </source>
</evidence>
<dbReference type="RefSeq" id="WP_054645830.1">
    <property type="nucleotide sequence ID" value="NZ_FUXS01000002.1"/>
</dbReference>
<evidence type="ECO:0000256" key="7">
    <source>
        <dbReference type="ARBA" id="ARBA00025704"/>
    </source>
</evidence>
<sequence length="377" mass="42293">MNSTLLQPGNTIGIIGNYFSSTQLINAARDAGLRIATYSTHDNSQIQRQADIAFVGKLDDKEQLQRFAEQCDVVTYVSDLMDPEILAFIQKFAQVPQGMSLLEMVQDRAIEHAFFEQLNVNSAPYATVVNLGDVYQAIEAIGYPATLKPILKNSKNCQQFEIKTKADIQLIGSLFDHGAYILESGVPYQQRFSVIAAKDVNNQIKQFPPVITEFVNHQPQTINTVLDKVDDEVVDEMIRITDVIGNNIKYVGTYEVSFGITKDGALYVCGITPTVSKTGYLFNLAININEYRQHLRAISGIPLADVTKYSDVIMQTFTKRQVPAIIQERLKQPDWHFIFDYQSDAIDDDYSGCLLIPTKSVTKSLEKLAATKIWENN</sequence>
<dbReference type="InterPro" id="IPR003135">
    <property type="entry name" value="ATP-grasp_carboxylate-amine"/>
</dbReference>
<dbReference type="GO" id="GO:0005524">
    <property type="term" value="F:ATP binding"/>
    <property type="evidence" value="ECO:0007669"/>
    <property type="project" value="UniProtKB-UniRule"/>
</dbReference>
<evidence type="ECO:0000256" key="4">
    <source>
        <dbReference type="ARBA" id="ARBA00022755"/>
    </source>
</evidence>
<dbReference type="Gene3D" id="3.40.50.20">
    <property type="match status" value="1"/>
</dbReference>
<dbReference type="AlphaFoldDB" id="A0A0R2JVC9"/>
<keyword evidence="4" id="KW-0658">Purine biosynthesis</keyword>
<evidence type="ECO:0000256" key="5">
    <source>
        <dbReference type="ARBA" id="ARBA00022840"/>
    </source>
</evidence>
<evidence type="ECO:0000256" key="2">
    <source>
        <dbReference type="ARBA" id="ARBA00001946"/>
    </source>
</evidence>
<dbReference type="Pfam" id="PF02222">
    <property type="entry name" value="ATP-grasp"/>
    <property type="match status" value="1"/>
</dbReference>
<keyword evidence="11" id="KW-1185">Reference proteome</keyword>
<organism evidence="10 11">
    <name type="scientific">Fructilactobacillus lindneri DSM 20690 = JCM 11027</name>
    <dbReference type="NCBI Taxonomy" id="1122148"/>
    <lineage>
        <taxon>Bacteria</taxon>
        <taxon>Bacillati</taxon>
        <taxon>Bacillota</taxon>
        <taxon>Bacilli</taxon>
        <taxon>Lactobacillales</taxon>
        <taxon>Lactobacillaceae</taxon>
        <taxon>Fructilactobacillus</taxon>
    </lineage>
</organism>
<evidence type="ECO:0000256" key="8">
    <source>
        <dbReference type="PROSITE-ProRule" id="PRU00409"/>
    </source>
</evidence>
<keyword evidence="3 8" id="KW-0547">Nucleotide-binding</keyword>
<comment type="cofactor">
    <cofactor evidence="1">
        <name>Mn(2+)</name>
        <dbReference type="ChEBI" id="CHEBI:29035"/>
    </cofactor>
</comment>
<dbReference type="GO" id="GO:0006164">
    <property type="term" value="P:purine nucleotide biosynthetic process"/>
    <property type="evidence" value="ECO:0007669"/>
    <property type="project" value="UniProtKB-KW"/>
</dbReference>
<dbReference type="InterPro" id="IPR054350">
    <property type="entry name" value="PurT/PurK_preATP-grasp"/>
</dbReference>
<dbReference type="InterPro" id="IPR011761">
    <property type="entry name" value="ATP-grasp"/>
</dbReference>
<dbReference type="SUPFAM" id="SSF56059">
    <property type="entry name" value="Glutathione synthetase ATP-binding domain-like"/>
    <property type="match status" value="1"/>
</dbReference>
<evidence type="ECO:0000256" key="1">
    <source>
        <dbReference type="ARBA" id="ARBA00001936"/>
    </source>
</evidence>
<proteinExistence type="predicted"/>
<dbReference type="STRING" id="53444.AYR59_03925"/>
<comment type="pathway">
    <text evidence="7">Purine metabolism.</text>
</comment>
<dbReference type="SUPFAM" id="SSF52440">
    <property type="entry name" value="PreATP-grasp domain"/>
    <property type="match status" value="1"/>
</dbReference>
<evidence type="ECO:0000313" key="11">
    <source>
        <dbReference type="Proteomes" id="UP000051565"/>
    </source>
</evidence>
<reference evidence="10 11" key="1">
    <citation type="journal article" date="2015" name="Genome Announc.">
        <title>Expanding the biotechnology potential of lactobacilli through comparative genomics of 213 strains and associated genera.</title>
        <authorList>
            <person name="Sun Z."/>
            <person name="Harris H.M."/>
            <person name="McCann A."/>
            <person name="Guo C."/>
            <person name="Argimon S."/>
            <person name="Zhang W."/>
            <person name="Yang X."/>
            <person name="Jeffery I.B."/>
            <person name="Cooney J.C."/>
            <person name="Kagawa T.F."/>
            <person name="Liu W."/>
            <person name="Song Y."/>
            <person name="Salvetti E."/>
            <person name="Wrobel A."/>
            <person name="Rasinkangas P."/>
            <person name="Parkhill J."/>
            <person name="Rea M.C."/>
            <person name="O'Sullivan O."/>
            <person name="Ritari J."/>
            <person name="Douillard F.P."/>
            <person name="Paul Ross R."/>
            <person name="Yang R."/>
            <person name="Briner A.E."/>
            <person name="Felis G.E."/>
            <person name="de Vos W.M."/>
            <person name="Barrangou R."/>
            <person name="Klaenhammer T.R."/>
            <person name="Caufield P.W."/>
            <person name="Cui Y."/>
            <person name="Zhang H."/>
            <person name="O'Toole P.W."/>
        </authorList>
    </citation>
    <scope>NUCLEOTIDE SEQUENCE [LARGE SCALE GENOMIC DNA]</scope>
    <source>
        <strain evidence="10 11">DSM 20690</strain>
    </source>
</reference>
<dbReference type="EMBL" id="JQBT01000033">
    <property type="protein sequence ID" value="KRN78567.1"/>
    <property type="molecule type" value="Genomic_DNA"/>
</dbReference>
<accession>A0A0R2JVC9</accession>
<dbReference type="InterPro" id="IPR013815">
    <property type="entry name" value="ATP_grasp_subdomain_1"/>
</dbReference>
<dbReference type="PROSITE" id="PS50975">
    <property type="entry name" value="ATP_GRASP"/>
    <property type="match status" value="1"/>
</dbReference>
<dbReference type="Pfam" id="PF22660">
    <property type="entry name" value="RS_preATP-grasp-like"/>
    <property type="match status" value="1"/>
</dbReference>
<dbReference type="OrthoDB" id="9804625at2"/>